<organism evidence="1 2">
    <name type="scientific">Ephemerocybe angulata</name>
    <dbReference type="NCBI Taxonomy" id="980116"/>
    <lineage>
        <taxon>Eukaryota</taxon>
        <taxon>Fungi</taxon>
        <taxon>Dikarya</taxon>
        <taxon>Basidiomycota</taxon>
        <taxon>Agaricomycotina</taxon>
        <taxon>Agaricomycetes</taxon>
        <taxon>Agaricomycetidae</taxon>
        <taxon>Agaricales</taxon>
        <taxon>Agaricineae</taxon>
        <taxon>Psathyrellaceae</taxon>
        <taxon>Ephemerocybe</taxon>
    </lineage>
</organism>
<dbReference type="InterPro" id="IPR036770">
    <property type="entry name" value="Ankyrin_rpt-contain_sf"/>
</dbReference>
<reference evidence="1 2" key="1">
    <citation type="submission" date="2020-07" db="EMBL/GenBank/DDBJ databases">
        <title>Comparative genomics of pyrophilous fungi reveals a link between fire events and developmental genes.</title>
        <authorList>
            <consortium name="DOE Joint Genome Institute"/>
            <person name="Steindorff A.S."/>
            <person name="Carver A."/>
            <person name="Calhoun S."/>
            <person name="Stillman K."/>
            <person name="Liu H."/>
            <person name="Lipzen A."/>
            <person name="Pangilinan J."/>
            <person name="Labutti K."/>
            <person name="Bruns T.D."/>
            <person name="Grigoriev I.V."/>
        </authorList>
    </citation>
    <scope>NUCLEOTIDE SEQUENCE [LARGE SCALE GENOMIC DNA]</scope>
    <source>
        <strain evidence="1 2">CBS 144469</strain>
    </source>
</reference>
<dbReference type="SUPFAM" id="SSF48403">
    <property type="entry name" value="Ankyrin repeat"/>
    <property type="match status" value="1"/>
</dbReference>
<sequence>MPLRDLAEALLARKMQKEMNMGLEGAVNQKQWDAVLAFVARGADPNIDMRGETTAIRAAYLSDRVDVVKALLDAGSDPNIESGRKRDTEIIQRENKACLQLLRNYDIRLLARLR</sequence>
<proteinExistence type="predicted"/>
<dbReference type="OrthoDB" id="194358at2759"/>
<dbReference type="Proteomes" id="UP000521943">
    <property type="component" value="Unassembled WGS sequence"/>
</dbReference>
<dbReference type="Pfam" id="PF00023">
    <property type="entry name" value="Ank"/>
    <property type="match status" value="1"/>
</dbReference>
<name>A0A8H6LRZ0_9AGAR</name>
<keyword evidence="2" id="KW-1185">Reference proteome</keyword>
<accession>A0A8H6LRZ0</accession>
<gene>
    <name evidence="1" type="ORF">DFP72DRAFT_257791</name>
</gene>
<dbReference type="Gene3D" id="1.25.40.20">
    <property type="entry name" value="Ankyrin repeat-containing domain"/>
    <property type="match status" value="1"/>
</dbReference>
<protein>
    <recommendedName>
        <fullName evidence="3">Ankyrin repeat domain-containing protein</fullName>
    </recommendedName>
</protein>
<evidence type="ECO:0000313" key="2">
    <source>
        <dbReference type="Proteomes" id="UP000521943"/>
    </source>
</evidence>
<dbReference type="EMBL" id="JACGCI010000235">
    <property type="protein sequence ID" value="KAF6741543.1"/>
    <property type="molecule type" value="Genomic_DNA"/>
</dbReference>
<evidence type="ECO:0008006" key="3">
    <source>
        <dbReference type="Google" id="ProtNLM"/>
    </source>
</evidence>
<dbReference type="AlphaFoldDB" id="A0A8H6LRZ0"/>
<evidence type="ECO:0000313" key="1">
    <source>
        <dbReference type="EMBL" id="KAF6741543.1"/>
    </source>
</evidence>
<comment type="caution">
    <text evidence="1">The sequence shown here is derived from an EMBL/GenBank/DDBJ whole genome shotgun (WGS) entry which is preliminary data.</text>
</comment>
<dbReference type="InterPro" id="IPR002110">
    <property type="entry name" value="Ankyrin_rpt"/>
</dbReference>